<evidence type="ECO:0000256" key="5">
    <source>
        <dbReference type="ARBA" id="ARBA00022670"/>
    </source>
</evidence>
<evidence type="ECO:0000256" key="1">
    <source>
        <dbReference type="ARBA" id="ARBA00001947"/>
    </source>
</evidence>
<dbReference type="InterPro" id="IPR052348">
    <property type="entry name" value="Metallopeptidase_M50B"/>
</dbReference>
<gene>
    <name evidence="14" type="ORF">J2800_004587</name>
</gene>
<keyword evidence="4" id="KW-1003">Cell membrane</keyword>
<protein>
    <submittedName>
        <fullName evidence="14">Zn-dependent protease</fullName>
    </submittedName>
</protein>
<evidence type="ECO:0000256" key="2">
    <source>
        <dbReference type="ARBA" id="ARBA00004651"/>
    </source>
</evidence>
<feature type="transmembrane region" description="Helical" evidence="13">
    <location>
        <begin position="207"/>
        <end position="225"/>
    </location>
</feature>
<feature type="transmembrane region" description="Helical" evidence="13">
    <location>
        <begin position="40"/>
        <end position="61"/>
    </location>
</feature>
<comment type="similarity">
    <text evidence="3">Belongs to the peptidase M50B family.</text>
</comment>
<keyword evidence="8" id="KW-0378">Hydrolase</keyword>
<evidence type="ECO:0000256" key="11">
    <source>
        <dbReference type="ARBA" id="ARBA00023049"/>
    </source>
</evidence>
<keyword evidence="5 14" id="KW-0645">Protease</keyword>
<organism evidence="14 15">
    <name type="scientific">Caulobacter rhizosphaerae</name>
    <dbReference type="NCBI Taxonomy" id="2010972"/>
    <lineage>
        <taxon>Bacteria</taxon>
        <taxon>Pseudomonadati</taxon>
        <taxon>Pseudomonadota</taxon>
        <taxon>Alphaproteobacteria</taxon>
        <taxon>Caulobacterales</taxon>
        <taxon>Caulobacteraceae</taxon>
        <taxon>Caulobacter</taxon>
    </lineage>
</organism>
<sequence>MAITDIRPSKPAPISANALILTGIFAALTFALARMDQPPGVLTFAFVVVGWILSVVVHEFAHAYVAYKAGDHTIAQKGYLTLDPLKYTDLGTSLILPLVVLAMGGIGFPGGAVYLRDDLMRSRRGRALASLAGPLGTLAVLVGLAICLAADRAFGVETSPLSRAAAFLAFLQGFALVLNLLPLPGLDGFGVIRPYLPPAIQQQAMKVGGLVFIGLFLAIFFIPGVNHALFRVVLTITDLFGVSRPDIGAGYQAFRFWEA</sequence>
<evidence type="ECO:0000256" key="12">
    <source>
        <dbReference type="ARBA" id="ARBA00023136"/>
    </source>
</evidence>
<evidence type="ECO:0000256" key="10">
    <source>
        <dbReference type="ARBA" id="ARBA00022989"/>
    </source>
</evidence>
<dbReference type="GO" id="GO:0008233">
    <property type="term" value="F:peptidase activity"/>
    <property type="evidence" value="ECO:0007669"/>
    <property type="project" value="UniProtKB-KW"/>
</dbReference>
<dbReference type="PANTHER" id="PTHR35864">
    <property type="entry name" value="ZINC METALLOPROTEASE MJ0611-RELATED"/>
    <property type="match status" value="1"/>
</dbReference>
<evidence type="ECO:0000256" key="6">
    <source>
        <dbReference type="ARBA" id="ARBA00022692"/>
    </source>
</evidence>
<dbReference type="GO" id="GO:0006508">
    <property type="term" value="P:proteolysis"/>
    <property type="evidence" value="ECO:0007669"/>
    <property type="project" value="UniProtKB-KW"/>
</dbReference>
<dbReference type="Proteomes" id="UP001262754">
    <property type="component" value="Unassembled WGS sequence"/>
</dbReference>
<evidence type="ECO:0000256" key="7">
    <source>
        <dbReference type="ARBA" id="ARBA00022723"/>
    </source>
</evidence>
<comment type="caution">
    <text evidence="14">The sequence shown here is derived from an EMBL/GenBank/DDBJ whole genome shotgun (WGS) entry which is preliminary data.</text>
</comment>
<proteinExistence type="inferred from homology"/>
<evidence type="ECO:0000256" key="3">
    <source>
        <dbReference type="ARBA" id="ARBA00007931"/>
    </source>
</evidence>
<keyword evidence="15" id="KW-1185">Reference proteome</keyword>
<feature type="transmembrane region" description="Helical" evidence="13">
    <location>
        <begin position="94"/>
        <end position="115"/>
    </location>
</feature>
<feature type="transmembrane region" description="Helical" evidence="13">
    <location>
        <begin position="166"/>
        <end position="186"/>
    </location>
</feature>
<keyword evidence="10 13" id="KW-1133">Transmembrane helix</keyword>
<evidence type="ECO:0000256" key="9">
    <source>
        <dbReference type="ARBA" id="ARBA00022833"/>
    </source>
</evidence>
<feature type="transmembrane region" description="Helical" evidence="13">
    <location>
        <begin position="127"/>
        <end position="146"/>
    </location>
</feature>
<comment type="subcellular location">
    <subcellularLocation>
        <location evidence="2">Cell membrane</location>
        <topology evidence="2">Multi-pass membrane protein</topology>
    </subcellularLocation>
</comment>
<evidence type="ECO:0000313" key="14">
    <source>
        <dbReference type="EMBL" id="MDR6533817.1"/>
    </source>
</evidence>
<keyword evidence="12 13" id="KW-0472">Membrane</keyword>
<keyword evidence="9" id="KW-0862">Zinc</keyword>
<comment type="cofactor">
    <cofactor evidence="1">
        <name>Zn(2+)</name>
        <dbReference type="ChEBI" id="CHEBI:29105"/>
    </cofactor>
</comment>
<feature type="transmembrane region" description="Helical" evidence="13">
    <location>
        <begin position="12"/>
        <end position="33"/>
    </location>
</feature>
<keyword evidence="6 13" id="KW-0812">Transmembrane</keyword>
<evidence type="ECO:0000256" key="4">
    <source>
        <dbReference type="ARBA" id="ARBA00022475"/>
    </source>
</evidence>
<dbReference type="RefSeq" id="WP_310034783.1">
    <property type="nucleotide sequence ID" value="NZ_JAVDRL010000015.1"/>
</dbReference>
<name>A0ABU1N5U5_9CAUL</name>
<reference evidence="14 15" key="1">
    <citation type="submission" date="2023-07" db="EMBL/GenBank/DDBJ databases">
        <title>Sorghum-associated microbial communities from plants grown in Nebraska, USA.</title>
        <authorList>
            <person name="Schachtman D."/>
        </authorList>
    </citation>
    <scope>NUCLEOTIDE SEQUENCE [LARGE SCALE GENOMIC DNA]</scope>
    <source>
        <strain evidence="14 15">DS2154</strain>
    </source>
</reference>
<dbReference type="InterPro" id="IPR044537">
    <property type="entry name" value="Rip2-like"/>
</dbReference>
<accession>A0ABU1N5U5</accession>
<dbReference type="PANTHER" id="PTHR35864:SF1">
    <property type="entry name" value="ZINC METALLOPROTEASE YWHC-RELATED"/>
    <property type="match status" value="1"/>
</dbReference>
<keyword evidence="7" id="KW-0479">Metal-binding</keyword>
<evidence type="ECO:0000256" key="8">
    <source>
        <dbReference type="ARBA" id="ARBA00022801"/>
    </source>
</evidence>
<evidence type="ECO:0000313" key="15">
    <source>
        <dbReference type="Proteomes" id="UP001262754"/>
    </source>
</evidence>
<dbReference type="CDD" id="cd06158">
    <property type="entry name" value="S2P-M50_like_1"/>
    <property type="match status" value="1"/>
</dbReference>
<evidence type="ECO:0000256" key="13">
    <source>
        <dbReference type="SAM" id="Phobius"/>
    </source>
</evidence>
<dbReference type="EMBL" id="JAVDRL010000015">
    <property type="protein sequence ID" value="MDR6533817.1"/>
    <property type="molecule type" value="Genomic_DNA"/>
</dbReference>
<keyword evidence="11" id="KW-0482">Metalloprotease</keyword>